<dbReference type="Gene3D" id="2.40.170.20">
    <property type="entry name" value="TonB-dependent receptor, beta-barrel domain"/>
    <property type="match status" value="1"/>
</dbReference>
<dbReference type="Pfam" id="PF07715">
    <property type="entry name" value="Plug"/>
    <property type="match status" value="1"/>
</dbReference>
<dbReference type="InterPro" id="IPR008969">
    <property type="entry name" value="CarboxyPept-like_regulatory"/>
</dbReference>
<dbReference type="InterPro" id="IPR023996">
    <property type="entry name" value="TonB-dep_OMP_SusC/RagA"/>
</dbReference>
<dbReference type="PANTHER" id="PTHR30069:SF29">
    <property type="entry name" value="HEMOGLOBIN AND HEMOGLOBIN-HAPTOGLOBIN-BINDING PROTEIN 1-RELATED"/>
    <property type="match status" value="1"/>
</dbReference>
<dbReference type="Pfam" id="PF13715">
    <property type="entry name" value="CarbopepD_reg_2"/>
    <property type="match status" value="1"/>
</dbReference>
<dbReference type="SUPFAM" id="SSF56935">
    <property type="entry name" value="Porins"/>
    <property type="match status" value="1"/>
</dbReference>
<evidence type="ECO:0000256" key="4">
    <source>
        <dbReference type="ARBA" id="ARBA00022692"/>
    </source>
</evidence>
<reference evidence="15 16" key="1">
    <citation type="submission" date="2023-07" db="EMBL/GenBank/DDBJ databases">
        <title>Sorghum-associated microbial communities from plants grown in Nebraska, USA.</title>
        <authorList>
            <person name="Schachtman D."/>
        </authorList>
    </citation>
    <scope>NUCLEOTIDE SEQUENCE [LARGE SCALE GENOMIC DNA]</scope>
    <source>
        <strain evidence="15 16">4129</strain>
    </source>
</reference>
<evidence type="ECO:0000256" key="5">
    <source>
        <dbReference type="ARBA" id="ARBA00022729"/>
    </source>
</evidence>
<dbReference type="InterPro" id="IPR000531">
    <property type="entry name" value="Beta-barrel_TonB"/>
</dbReference>
<feature type="signal peptide" evidence="12">
    <location>
        <begin position="1"/>
        <end position="29"/>
    </location>
</feature>
<evidence type="ECO:0000256" key="2">
    <source>
        <dbReference type="ARBA" id="ARBA00022448"/>
    </source>
</evidence>
<proteinExistence type="inferred from homology"/>
<evidence type="ECO:0000256" key="9">
    <source>
        <dbReference type="ARBA" id="ARBA00023237"/>
    </source>
</evidence>
<dbReference type="Gene3D" id="2.60.40.1120">
    <property type="entry name" value="Carboxypeptidase-like, regulatory domain"/>
    <property type="match status" value="1"/>
</dbReference>
<dbReference type="EMBL" id="JAVDWQ010000005">
    <property type="protein sequence ID" value="MDR7209920.1"/>
    <property type="molecule type" value="Genomic_DNA"/>
</dbReference>
<dbReference type="RefSeq" id="WP_310280515.1">
    <property type="nucleotide sequence ID" value="NZ_JAVDWQ010000005.1"/>
</dbReference>
<sequence length="1009" mass="110429">MKNLSLNKGRPYCLCIFIFAILLSSQIYAAKLTFGNYTKQSQQQITGTVSDATGPLSRVTVIVKGTATSTVTDEKGNFSITANSTNVLVFSFLGYTTQEITIGNQTSINVVLTEDSTQLKEVTINAGYYKVKDKERTGSIAKITSKDIENQPVSNPLAAMQGRMSGVNITQSTGIPGGAFDIQIRGRNSIRTEGNAPLYIIDGVPYSSQSVMTTGLSGGIMPGTASPLNSINPSDIESIEVLKDADATAIYGSRGANGVVLITTKKGKVGATRFTVGSATTFGVVTKKVNLMNTQQYIAMRDEAFANDGITEYPEWEYDVNGTWDRNRYTNWQDKLIGGTALINTLQGSISGGSAKTQFLLSGTFRDETTVFPGSSKYKKGSVHSSITHRSDNEKFSLIFSADYVSDNNALPGFDLTSEAYMLPPNAPALYDDQGKLNWENGTFNNPLGYLEAKFSAKTQNLISNAILSYKFNSAWELRTSVGYNDSRISEIRTAPSTMYNPSYGLTSANSSLAVSTGARRSWIVEPQLNWNRKWDNLKLSALIGTTFQEQNAEQLSQSGSGFVSNSLINNLAAATNRAVQSHILSEYRYNAFFARLNAVWADKYIINVTGRRDGSSRFGPGNRFANFGAIGGAWVFSNEQLLKDKFAVLSFGKLRASYGITGNDQIGDYQFLDTYSVSTNNYNGIIGMVPTRLYNPQFGWESNRKFEAAIDLGFLHDNLFFSAAYFQNRSSNQLVGVPLPGTTGFPSILANLDATVENNGIELELRTVNLKAKDFNWTTTVNLSVSKNKLVSFPGLEGSTYANSLVVGKSLGIAKVYHYTGIDPQTGIYTFEDYNDDGIINASDRQYIADTAPEYFGGLGNKLNYKSWELDFLFQFVKQQGRNFAYTALASGLMVNQAAEVASHWPQDGTSAYSQIYTSGLNDDAINAADRFSNSSASISDASFIRLKSISLSWQIPENWSKAFTGKLYLQGQNLLTFTNYKGADPENRSGLYLPPLRQFTIGFQIGF</sequence>
<feature type="chain" id="PRO_5045371220" evidence="12">
    <location>
        <begin position="30"/>
        <end position="1009"/>
    </location>
</feature>
<evidence type="ECO:0000256" key="7">
    <source>
        <dbReference type="ARBA" id="ARBA00023136"/>
    </source>
</evidence>
<keyword evidence="4 10" id="KW-0812">Transmembrane</keyword>
<keyword evidence="2 10" id="KW-0813">Transport</keyword>
<dbReference type="InterPro" id="IPR023997">
    <property type="entry name" value="TonB-dep_OMP_SusC/RagA_CS"/>
</dbReference>
<dbReference type="Pfam" id="PF00593">
    <property type="entry name" value="TonB_dep_Rec_b-barrel"/>
    <property type="match status" value="1"/>
</dbReference>
<evidence type="ECO:0000259" key="13">
    <source>
        <dbReference type="Pfam" id="PF00593"/>
    </source>
</evidence>
<keyword evidence="8" id="KW-0675">Receptor</keyword>
<dbReference type="NCBIfam" id="TIGR04057">
    <property type="entry name" value="SusC_RagA_signa"/>
    <property type="match status" value="1"/>
</dbReference>
<evidence type="ECO:0000256" key="1">
    <source>
        <dbReference type="ARBA" id="ARBA00004571"/>
    </source>
</evidence>
<comment type="similarity">
    <text evidence="10 11">Belongs to the TonB-dependent receptor family.</text>
</comment>
<evidence type="ECO:0000313" key="16">
    <source>
        <dbReference type="Proteomes" id="UP001269081"/>
    </source>
</evidence>
<evidence type="ECO:0000256" key="12">
    <source>
        <dbReference type="SAM" id="SignalP"/>
    </source>
</evidence>
<keyword evidence="6 11" id="KW-0798">TonB box</keyword>
<dbReference type="PROSITE" id="PS52016">
    <property type="entry name" value="TONB_DEPENDENT_REC_3"/>
    <property type="match status" value="1"/>
</dbReference>
<keyword evidence="16" id="KW-1185">Reference proteome</keyword>
<name>A0ABU1Y8G1_9FLAO</name>
<feature type="domain" description="TonB-dependent receptor-like beta-barrel" evidence="13">
    <location>
        <begin position="433"/>
        <end position="976"/>
    </location>
</feature>
<keyword evidence="7 10" id="KW-0472">Membrane</keyword>
<protein>
    <submittedName>
        <fullName evidence="15">TonB-linked SusC/RagA family outer membrane protein</fullName>
    </submittedName>
</protein>
<dbReference type="NCBIfam" id="TIGR04056">
    <property type="entry name" value="OMP_RagA_SusC"/>
    <property type="match status" value="1"/>
</dbReference>
<evidence type="ECO:0000259" key="14">
    <source>
        <dbReference type="Pfam" id="PF07715"/>
    </source>
</evidence>
<keyword evidence="9 10" id="KW-0998">Cell outer membrane</keyword>
<keyword evidence="5 12" id="KW-0732">Signal</keyword>
<evidence type="ECO:0000256" key="8">
    <source>
        <dbReference type="ARBA" id="ARBA00023170"/>
    </source>
</evidence>
<dbReference type="InterPro" id="IPR037066">
    <property type="entry name" value="Plug_dom_sf"/>
</dbReference>
<organism evidence="15 16">
    <name type="scientific">Flavobacterium piscis</name>
    <dbReference type="NCBI Taxonomy" id="1114874"/>
    <lineage>
        <taxon>Bacteria</taxon>
        <taxon>Pseudomonadati</taxon>
        <taxon>Bacteroidota</taxon>
        <taxon>Flavobacteriia</taxon>
        <taxon>Flavobacteriales</taxon>
        <taxon>Flavobacteriaceae</taxon>
        <taxon>Flavobacterium</taxon>
    </lineage>
</organism>
<evidence type="ECO:0000256" key="10">
    <source>
        <dbReference type="PROSITE-ProRule" id="PRU01360"/>
    </source>
</evidence>
<evidence type="ECO:0000256" key="11">
    <source>
        <dbReference type="RuleBase" id="RU003357"/>
    </source>
</evidence>
<dbReference type="InterPro" id="IPR012910">
    <property type="entry name" value="Plug_dom"/>
</dbReference>
<dbReference type="InterPro" id="IPR036942">
    <property type="entry name" value="Beta-barrel_TonB_sf"/>
</dbReference>
<comment type="subcellular location">
    <subcellularLocation>
        <location evidence="1 10">Cell outer membrane</location>
        <topology evidence="1 10">Multi-pass membrane protein</topology>
    </subcellularLocation>
</comment>
<dbReference type="Proteomes" id="UP001269081">
    <property type="component" value="Unassembled WGS sequence"/>
</dbReference>
<evidence type="ECO:0000256" key="6">
    <source>
        <dbReference type="ARBA" id="ARBA00023077"/>
    </source>
</evidence>
<feature type="domain" description="TonB-dependent receptor plug" evidence="14">
    <location>
        <begin position="134"/>
        <end position="259"/>
    </location>
</feature>
<dbReference type="Gene3D" id="2.170.130.10">
    <property type="entry name" value="TonB-dependent receptor, plug domain"/>
    <property type="match status" value="1"/>
</dbReference>
<keyword evidence="3 10" id="KW-1134">Transmembrane beta strand</keyword>
<comment type="caution">
    <text evidence="15">The sequence shown here is derived from an EMBL/GenBank/DDBJ whole genome shotgun (WGS) entry which is preliminary data.</text>
</comment>
<evidence type="ECO:0000313" key="15">
    <source>
        <dbReference type="EMBL" id="MDR7209920.1"/>
    </source>
</evidence>
<accession>A0ABU1Y8G1</accession>
<dbReference type="SUPFAM" id="SSF49464">
    <property type="entry name" value="Carboxypeptidase regulatory domain-like"/>
    <property type="match status" value="1"/>
</dbReference>
<dbReference type="PANTHER" id="PTHR30069">
    <property type="entry name" value="TONB-DEPENDENT OUTER MEMBRANE RECEPTOR"/>
    <property type="match status" value="1"/>
</dbReference>
<gene>
    <name evidence="15" type="ORF">J2W48_001859</name>
</gene>
<dbReference type="InterPro" id="IPR039426">
    <property type="entry name" value="TonB-dep_rcpt-like"/>
</dbReference>
<evidence type="ECO:0000256" key="3">
    <source>
        <dbReference type="ARBA" id="ARBA00022452"/>
    </source>
</evidence>